<keyword evidence="2" id="KW-1185">Reference proteome</keyword>
<dbReference type="OrthoDB" id="1300727at2759"/>
<dbReference type="Proteomes" id="UP000824120">
    <property type="component" value="Chromosome 2"/>
</dbReference>
<proteinExistence type="predicted"/>
<reference evidence="1 2" key="1">
    <citation type="submission" date="2020-09" db="EMBL/GenBank/DDBJ databases">
        <title>De no assembly of potato wild relative species, Solanum commersonii.</title>
        <authorList>
            <person name="Cho K."/>
        </authorList>
    </citation>
    <scope>NUCLEOTIDE SEQUENCE [LARGE SCALE GENOMIC DNA]</scope>
    <source>
        <strain evidence="1">LZ3.2</strain>
        <tissue evidence="1">Leaf</tissue>
    </source>
</reference>
<protein>
    <submittedName>
        <fullName evidence="1">Uncharacterized protein</fullName>
    </submittedName>
</protein>
<dbReference type="AlphaFoldDB" id="A0A9J6A8I2"/>
<organism evidence="1 2">
    <name type="scientific">Solanum commersonii</name>
    <name type="common">Commerson's wild potato</name>
    <name type="synonym">Commerson's nightshade</name>
    <dbReference type="NCBI Taxonomy" id="4109"/>
    <lineage>
        <taxon>Eukaryota</taxon>
        <taxon>Viridiplantae</taxon>
        <taxon>Streptophyta</taxon>
        <taxon>Embryophyta</taxon>
        <taxon>Tracheophyta</taxon>
        <taxon>Spermatophyta</taxon>
        <taxon>Magnoliopsida</taxon>
        <taxon>eudicotyledons</taxon>
        <taxon>Gunneridae</taxon>
        <taxon>Pentapetalae</taxon>
        <taxon>asterids</taxon>
        <taxon>lamiids</taxon>
        <taxon>Solanales</taxon>
        <taxon>Solanaceae</taxon>
        <taxon>Solanoideae</taxon>
        <taxon>Solaneae</taxon>
        <taxon>Solanum</taxon>
    </lineage>
</organism>
<name>A0A9J6A8I2_SOLCO</name>
<dbReference type="EMBL" id="JACXVP010000002">
    <property type="protein sequence ID" value="KAG5620311.1"/>
    <property type="molecule type" value="Genomic_DNA"/>
</dbReference>
<evidence type="ECO:0000313" key="2">
    <source>
        <dbReference type="Proteomes" id="UP000824120"/>
    </source>
</evidence>
<evidence type="ECO:0000313" key="1">
    <source>
        <dbReference type="EMBL" id="KAG5620311.1"/>
    </source>
</evidence>
<gene>
    <name evidence="1" type="ORF">H5410_005529</name>
</gene>
<accession>A0A9J6A8I2</accession>
<sequence length="87" mass="10157">MQITSSVTQMVQVKIPSNIRIIVEDTLVLMKDATINIEHIYKEGTSLAYYLANHAFEVEGRQLYNTFRELPLQGRKVLNLDNWKYQI</sequence>
<comment type="caution">
    <text evidence="1">The sequence shown here is derived from an EMBL/GenBank/DDBJ whole genome shotgun (WGS) entry which is preliminary data.</text>
</comment>